<feature type="signal peptide" evidence="2">
    <location>
        <begin position="1"/>
        <end position="31"/>
    </location>
</feature>
<dbReference type="InterPro" id="IPR001638">
    <property type="entry name" value="Solute-binding_3/MltF_N"/>
</dbReference>
<evidence type="ECO:0000259" key="3">
    <source>
        <dbReference type="SMART" id="SM00062"/>
    </source>
</evidence>
<feature type="chain" id="PRO_5047209275" evidence="2">
    <location>
        <begin position="32"/>
        <end position="360"/>
    </location>
</feature>
<keyword evidence="5" id="KW-1185">Reference proteome</keyword>
<dbReference type="Pfam" id="PF09084">
    <property type="entry name" value="NMT1"/>
    <property type="match status" value="1"/>
</dbReference>
<dbReference type="PROSITE" id="PS51257">
    <property type="entry name" value="PROKAR_LIPOPROTEIN"/>
    <property type="match status" value="1"/>
</dbReference>
<dbReference type="RefSeq" id="WP_148601995.1">
    <property type="nucleotide sequence ID" value="NZ_RXYB01000001.1"/>
</dbReference>
<dbReference type="PANTHER" id="PTHR30024:SF42">
    <property type="entry name" value="ALIPHATIC SULFONATES-BINDING PROTEIN-RELATED"/>
    <property type="match status" value="1"/>
</dbReference>
<feature type="domain" description="Solute-binding protein family 3/N-terminal" evidence="3">
    <location>
        <begin position="45"/>
        <end position="268"/>
    </location>
</feature>
<protein>
    <submittedName>
        <fullName evidence="4">Transporter substrate-binding domain-containing protein</fullName>
    </submittedName>
</protein>
<organism evidence="4 5">
    <name type="scientific">Acetobacterium tundrae</name>
    <dbReference type="NCBI Taxonomy" id="132932"/>
    <lineage>
        <taxon>Bacteria</taxon>
        <taxon>Bacillati</taxon>
        <taxon>Bacillota</taxon>
        <taxon>Clostridia</taxon>
        <taxon>Eubacteriales</taxon>
        <taxon>Eubacteriaceae</taxon>
        <taxon>Acetobacterium</taxon>
    </lineage>
</organism>
<dbReference type="SMART" id="SM00062">
    <property type="entry name" value="PBPb"/>
    <property type="match status" value="1"/>
</dbReference>
<dbReference type="EMBL" id="WJBB01000001">
    <property type="protein sequence ID" value="MBC3795626.1"/>
    <property type="molecule type" value="Genomic_DNA"/>
</dbReference>
<evidence type="ECO:0000313" key="4">
    <source>
        <dbReference type="EMBL" id="MBC3795626.1"/>
    </source>
</evidence>
<dbReference type="Gene3D" id="3.40.190.10">
    <property type="entry name" value="Periplasmic binding protein-like II"/>
    <property type="match status" value="2"/>
</dbReference>
<dbReference type="InterPro" id="IPR015168">
    <property type="entry name" value="SsuA/THI5"/>
</dbReference>
<dbReference type="PANTHER" id="PTHR30024">
    <property type="entry name" value="ALIPHATIC SULFONATES-BINDING PROTEIN-RELATED"/>
    <property type="match status" value="1"/>
</dbReference>
<evidence type="ECO:0000256" key="1">
    <source>
        <dbReference type="ARBA" id="ARBA00010742"/>
    </source>
</evidence>
<dbReference type="Proteomes" id="UP000653358">
    <property type="component" value="Unassembled WGS sequence"/>
</dbReference>
<accession>A0ABR6WHC2</accession>
<comment type="similarity">
    <text evidence="1">Belongs to the bacterial solute-binding protein SsuA/TauA family.</text>
</comment>
<name>A0ABR6WHC2_9FIRM</name>
<gene>
    <name evidence="4" type="ORF">GH807_00985</name>
</gene>
<dbReference type="SUPFAM" id="SSF53850">
    <property type="entry name" value="Periplasmic binding protein-like II"/>
    <property type="match status" value="1"/>
</dbReference>
<sequence length="360" mass="39951">MKEKKIRKRTVRTVAALALTAVIAISTVACSSTNAATKSDGNLKPVTIALAPSSPRPALTILADKLGYYKDEGVEVNLVYLDQVGDIISSMETGKVDQSALAITPYLTSIANGSDFTIYGGTAYEGESLLTKAENVDYYKDLSHLAGKKIATVRSSTGEILTRAHLKAAGVDIENGYELVEFTSYPAIVEAIASGNVDAGYVINELLDSAQSRGLGQVYNIGQLEPQYVCCRQTVKTSSLTENREAYVRVLKANLRAYKFWKENQDETVKILAEYTGQTEDYIRNIVYNINATFTVDPNKNSVVKYYNLLKEYKYINSDVKIEDHIDTTVYKDALTQTIEENPNDEIYKQLWTDYEKNDL</sequence>
<comment type="caution">
    <text evidence="4">The sequence shown here is derived from an EMBL/GenBank/DDBJ whole genome shotgun (WGS) entry which is preliminary data.</text>
</comment>
<proteinExistence type="inferred from homology"/>
<keyword evidence="2" id="KW-0732">Signal</keyword>
<evidence type="ECO:0000313" key="5">
    <source>
        <dbReference type="Proteomes" id="UP000653358"/>
    </source>
</evidence>
<reference evidence="4 5" key="1">
    <citation type="journal article" date="2020" name="mSystems">
        <title>Defining Genomic and Predicted Metabolic Features of the Acetobacterium Genus.</title>
        <authorList>
            <person name="Ross D.E."/>
            <person name="Marshall C.W."/>
            <person name="Gulliver D."/>
            <person name="May H.D."/>
            <person name="Norman R.S."/>
        </authorList>
    </citation>
    <scope>NUCLEOTIDE SEQUENCE [LARGE SCALE GENOMIC DNA]</scope>
    <source>
        <strain evidence="4 5">DSM 9173</strain>
    </source>
</reference>
<evidence type="ECO:0000256" key="2">
    <source>
        <dbReference type="SAM" id="SignalP"/>
    </source>
</evidence>